<keyword evidence="2" id="KW-1185">Reference proteome</keyword>
<reference evidence="1" key="1">
    <citation type="submission" date="2021-06" db="EMBL/GenBank/DDBJ databases">
        <authorList>
            <person name="Kallberg Y."/>
            <person name="Tangrot J."/>
            <person name="Rosling A."/>
        </authorList>
    </citation>
    <scope>NUCLEOTIDE SEQUENCE</scope>
    <source>
        <strain evidence="1">AU212A</strain>
    </source>
</reference>
<dbReference type="Proteomes" id="UP000789860">
    <property type="component" value="Unassembled WGS sequence"/>
</dbReference>
<name>A0ACA9KR78_9GLOM</name>
<evidence type="ECO:0000313" key="2">
    <source>
        <dbReference type="Proteomes" id="UP000789860"/>
    </source>
</evidence>
<comment type="caution">
    <text evidence="1">The sequence shown here is derived from an EMBL/GenBank/DDBJ whole genome shotgun (WGS) entry which is preliminary data.</text>
</comment>
<gene>
    <name evidence="1" type="ORF">SCALOS_LOCUS2713</name>
</gene>
<sequence>MISNSLCQCSRCTKSFDTTAFISKTRKPTKICNEYREKTLRNYAVKFNNNEPYNQNFIEPKEMKKKLFESIIEVRNNEHIENENSGIELIYKIFTISLKSEPHELGKAIAKIVGSADEYYYIISNPNLTQKQVHAWWTYFLKQEYIHNNDNQLISTKIFIEENECNATYKMNALGYKLYAIIGQYDGTGFALAYLFIEESKKNDDKDFTQVIAAKRVWLNIKIQFCFWHIKKTLEKHNDNGSMQIFEEYKSVLLDALKIVQEQENANNIQWAQSVQESFKGVKNLVTDIHSYNRRITNP</sequence>
<evidence type="ECO:0000313" key="1">
    <source>
        <dbReference type="EMBL" id="CAG8488148.1"/>
    </source>
</evidence>
<feature type="non-terminal residue" evidence="1">
    <location>
        <position position="299"/>
    </location>
</feature>
<accession>A0ACA9KR78</accession>
<dbReference type="EMBL" id="CAJVPM010002538">
    <property type="protein sequence ID" value="CAG8488148.1"/>
    <property type="molecule type" value="Genomic_DNA"/>
</dbReference>
<protein>
    <submittedName>
        <fullName evidence="1">10840_t:CDS:1</fullName>
    </submittedName>
</protein>
<organism evidence="1 2">
    <name type="scientific">Scutellospora calospora</name>
    <dbReference type="NCBI Taxonomy" id="85575"/>
    <lineage>
        <taxon>Eukaryota</taxon>
        <taxon>Fungi</taxon>
        <taxon>Fungi incertae sedis</taxon>
        <taxon>Mucoromycota</taxon>
        <taxon>Glomeromycotina</taxon>
        <taxon>Glomeromycetes</taxon>
        <taxon>Diversisporales</taxon>
        <taxon>Gigasporaceae</taxon>
        <taxon>Scutellospora</taxon>
    </lineage>
</organism>
<proteinExistence type="predicted"/>